<organism evidence="1 2">
    <name type="scientific">Paenibacillus stellifer</name>
    <dbReference type="NCBI Taxonomy" id="169760"/>
    <lineage>
        <taxon>Bacteria</taxon>
        <taxon>Bacillati</taxon>
        <taxon>Bacillota</taxon>
        <taxon>Bacilli</taxon>
        <taxon>Bacillales</taxon>
        <taxon>Paenibacillaceae</taxon>
        <taxon>Paenibacillus</taxon>
    </lineage>
</organism>
<dbReference type="OrthoDB" id="3034312at2"/>
<name>A0A089LYP0_9BACL</name>
<dbReference type="HOGENOM" id="CLU_023242_1_0_9"/>
<dbReference type="KEGG" id="pste:PSTEL_21125"/>
<evidence type="ECO:0000313" key="2">
    <source>
        <dbReference type="Proteomes" id="UP000029507"/>
    </source>
</evidence>
<proteinExistence type="predicted"/>
<evidence type="ECO:0008006" key="3">
    <source>
        <dbReference type="Google" id="ProtNLM"/>
    </source>
</evidence>
<accession>A0A089LYP0</accession>
<dbReference type="AlphaFoldDB" id="A0A089LYP0"/>
<keyword evidence="2" id="KW-1185">Reference proteome</keyword>
<evidence type="ECO:0000313" key="1">
    <source>
        <dbReference type="EMBL" id="AIQ65250.1"/>
    </source>
</evidence>
<dbReference type="RefSeq" id="WP_038698154.1">
    <property type="nucleotide sequence ID" value="NZ_CP009286.1"/>
</dbReference>
<gene>
    <name evidence="1" type="ORF">PSTEL_21125</name>
</gene>
<dbReference type="EMBL" id="CP009286">
    <property type="protein sequence ID" value="AIQ65250.1"/>
    <property type="molecule type" value="Genomic_DNA"/>
</dbReference>
<protein>
    <recommendedName>
        <fullName evidence="3">DUF2971 domain-containing protein</fullName>
    </recommendedName>
</protein>
<reference evidence="1 2" key="1">
    <citation type="submission" date="2014-08" db="EMBL/GenBank/DDBJ databases">
        <title>Comparative genomics of the Paenibacillus odorifer group.</title>
        <authorList>
            <person name="den Bakker H.C."/>
            <person name="Tsai Y.-C."/>
            <person name="Martin N."/>
            <person name="Korlach J."/>
            <person name="Wiedmann M."/>
        </authorList>
    </citation>
    <scope>NUCLEOTIDE SEQUENCE [LARGE SCALE GENOMIC DNA]</scope>
    <source>
        <strain evidence="1 2">DSM 14472</strain>
    </source>
</reference>
<dbReference type="STRING" id="169760.PSTEL_21125"/>
<sequence>MIIRRKRDNIPEDYRIIQYFVSVHAELLEDTQFYFLSKIIEDFSDQEDIQLRLITMQIRLRNMMNACAFDVTKGQHLAHYSRMSVLSKVMKKPEEDNSKAVKLRLNNAAYMNDPSEGLMLIDALIQCHEQESPLLNEVRDNFYNSADTDMQSSNVYLHSLTMQIDQLPMWAQYGDQGKGYCLVMRSDFFDSDYDMLEHDFKSEWELADRSSKKYIPYRVAYIHNDCKDEIRLKFGKDEDKQPKEELEQLEKNEQIVARELKEIVNEFSFFSRECESDSTYEALKDKILLHLTEAIDQIRFLFKTEDYAYEQELRLIRYAPADSPDIKLNMEASPVPELYLEKDDGKPFRASKIILGPKVEQPGKIVPYLKYVDPEMIVEKSKVKFR</sequence>
<dbReference type="InterPro" id="IPR021352">
    <property type="entry name" value="DUF2971"/>
</dbReference>
<dbReference type="Proteomes" id="UP000029507">
    <property type="component" value="Chromosome"/>
</dbReference>
<dbReference type="Pfam" id="PF11185">
    <property type="entry name" value="DUF2971"/>
    <property type="match status" value="1"/>
</dbReference>